<comment type="caution">
    <text evidence="1">The sequence shown here is derived from an EMBL/GenBank/DDBJ whole genome shotgun (WGS) entry which is preliminary data.</text>
</comment>
<accession>A0A1F5YFL4</accession>
<name>A0A1F5YFL4_9BACT</name>
<dbReference type="EMBL" id="MFIV01000052">
    <property type="protein sequence ID" value="OGF98965.1"/>
    <property type="molecule type" value="Genomic_DNA"/>
</dbReference>
<dbReference type="InterPro" id="IPR034660">
    <property type="entry name" value="DinB/YfiT-like"/>
</dbReference>
<sequence length="167" mass="18199">MIKMVKDTLLAGYGLSQRIITINIEGVTHAESLKQPSPAGNCLNWIAGHILATRGMILGLLGGKPFLSEQDAGYYIRGSAPVKPGEPCVEFGRLKEGLEQTSGMILEKIQEAGSDFIEEPLNVPDFPVKLEKPSRDAYLTLLLVHEEYHCGQLGLGRRLLGKDSAIK</sequence>
<proteinExistence type="predicted"/>
<gene>
    <name evidence="1" type="ORF">A2Z86_03575</name>
</gene>
<dbReference type="Gene3D" id="1.20.120.450">
    <property type="entry name" value="dinb family like domain"/>
    <property type="match status" value="1"/>
</dbReference>
<dbReference type="SUPFAM" id="SSF109854">
    <property type="entry name" value="DinB/YfiT-like putative metalloenzymes"/>
    <property type="match status" value="1"/>
</dbReference>
<protein>
    <submittedName>
        <fullName evidence="1">Uncharacterized protein</fullName>
    </submittedName>
</protein>
<organism evidence="1 2">
    <name type="scientific">Candidatus Glassbacteria bacterium GWA2_58_10</name>
    <dbReference type="NCBI Taxonomy" id="1817865"/>
    <lineage>
        <taxon>Bacteria</taxon>
        <taxon>Candidatus Glassiibacteriota</taxon>
    </lineage>
</organism>
<evidence type="ECO:0000313" key="1">
    <source>
        <dbReference type="EMBL" id="OGF98965.1"/>
    </source>
</evidence>
<evidence type="ECO:0000313" key="2">
    <source>
        <dbReference type="Proteomes" id="UP000176992"/>
    </source>
</evidence>
<dbReference type="AlphaFoldDB" id="A0A1F5YFL4"/>
<dbReference type="Proteomes" id="UP000176992">
    <property type="component" value="Unassembled WGS sequence"/>
</dbReference>
<reference evidence="1 2" key="1">
    <citation type="journal article" date="2016" name="Nat. Commun.">
        <title>Thousands of microbial genomes shed light on interconnected biogeochemical processes in an aquifer system.</title>
        <authorList>
            <person name="Anantharaman K."/>
            <person name="Brown C.T."/>
            <person name="Hug L.A."/>
            <person name="Sharon I."/>
            <person name="Castelle C.J."/>
            <person name="Probst A.J."/>
            <person name="Thomas B.C."/>
            <person name="Singh A."/>
            <person name="Wilkins M.J."/>
            <person name="Karaoz U."/>
            <person name="Brodie E.L."/>
            <person name="Williams K.H."/>
            <person name="Hubbard S.S."/>
            <person name="Banfield J.F."/>
        </authorList>
    </citation>
    <scope>NUCLEOTIDE SEQUENCE [LARGE SCALE GENOMIC DNA]</scope>
</reference>